<reference evidence="2" key="1">
    <citation type="submission" date="2018-02" db="EMBL/GenBank/DDBJ databases">
        <title>Rhizophora mucronata_Transcriptome.</title>
        <authorList>
            <person name="Meera S.P."/>
            <person name="Sreeshan A."/>
            <person name="Augustine A."/>
        </authorList>
    </citation>
    <scope>NUCLEOTIDE SEQUENCE</scope>
    <source>
        <tissue evidence="2">Leaf</tissue>
    </source>
</reference>
<evidence type="ECO:0000313" key="2">
    <source>
        <dbReference type="EMBL" id="MBX21084.1"/>
    </source>
</evidence>
<sequence>MPLKQFVITEYFCSINSNKYFKLLTKREGSKHQRKGTKNPLVPSQP</sequence>
<proteinExistence type="predicted"/>
<name>A0A2P2LSZ2_RHIMU</name>
<evidence type="ECO:0000256" key="1">
    <source>
        <dbReference type="SAM" id="MobiDB-lite"/>
    </source>
</evidence>
<dbReference type="AlphaFoldDB" id="A0A2P2LSZ2"/>
<protein>
    <submittedName>
        <fullName evidence="2">Uncharacterized protein</fullName>
    </submittedName>
</protein>
<feature type="region of interest" description="Disordered" evidence="1">
    <location>
        <begin position="27"/>
        <end position="46"/>
    </location>
</feature>
<accession>A0A2P2LSZ2</accession>
<dbReference type="EMBL" id="GGEC01040600">
    <property type="protein sequence ID" value="MBX21084.1"/>
    <property type="molecule type" value="Transcribed_RNA"/>
</dbReference>
<organism evidence="2">
    <name type="scientific">Rhizophora mucronata</name>
    <name type="common">Asiatic mangrove</name>
    <dbReference type="NCBI Taxonomy" id="61149"/>
    <lineage>
        <taxon>Eukaryota</taxon>
        <taxon>Viridiplantae</taxon>
        <taxon>Streptophyta</taxon>
        <taxon>Embryophyta</taxon>
        <taxon>Tracheophyta</taxon>
        <taxon>Spermatophyta</taxon>
        <taxon>Magnoliopsida</taxon>
        <taxon>eudicotyledons</taxon>
        <taxon>Gunneridae</taxon>
        <taxon>Pentapetalae</taxon>
        <taxon>rosids</taxon>
        <taxon>fabids</taxon>
        <taxon>Malpighiales</taxon>
        <taxon>Rhizophoraceae</taxon>
        <taxon>Rhizophora</taxon>
    </lineage>
</organism>